<keyword evidence="1" id="KW-0418">Kinase</keyword>
<accession>A0A1G9L6T8</accession>
<dbReference type="SUPFAM" id="SSF51206">
    <property type="entry name" value="cAMP-binding domain-like"/>
    <property type="match status" value="1"/>
</dbReference>
<dbReference type="Gene3D" id="2.60.120.10">
    <property type="entry name" value="Jelly Rolls"/>
    <property type="match status" value="1"/>
</dbReference>
<gene>
    <name evidence="1" type="ORF">SAMN05421820_101795</name>
</gene>
<keyword evidence="1" id="KW-0808">Transferase</keyword>
<dbReference type="GO" id="GO:0016301">
    <property type="term" value="F:kinase activity"/>
    <property type="evidence" value="ECO:0007669"/>
    <property type="project" value="UniProtKB-KW"/>
</dbReference>
<name>A0A1G9L6T8_9SPHI</name>
<evidence type="ECO:0000313" key="1">
    <source>
        <dbReference type="EMBL" id="SDL57699.1"/>
    </source>
</evidence>
<reference evidence="2" key="1">
    <citation type="submission" date="2016-10" db="EMBL/GenBank/DDBJ databases">
        <authorList>
            <person name="Varghese N."/>
            <person name="Submissions S."/>
        </authorList>
    </citation>
    <scope>NUCLEOTIDE SEQUENCE [LARGE SCALE GENOMIC DNA]</scope>
    <source>
        <strain evidence="2">DSM 19110</strain>
    </source>
</reference>
<sequence>MHNAILVHQMIDVMRRFSPVSSALALQLSQIVHFMDCRAGNTILNYKEIQKFVWFQLKGTSAEMTRDMESSEESTSWFWFVGDFLHTTPGFFSQQPSVSSIVTLEDSSFIAISVEDFTALKKQFFEAEQLIEKLRDNCRVLRTQHLIDMKRTALERTRNLYYNHPNLLKICSRKQLASFLNMSPDTLTRAMKKLNGI</sequence>
<proteinExistence type="predicted"/>
<dbReference type="Proteomes" id="UP000183200">
    <property type="component" value="Unassembled WGS sequence"/>
</dbReference>
<dbReference type="EMBL" id="FNGY01000001">
    <property type="protein sequence ID" value="SDL57699.1"/>
    <property type="molecule type" value="Genomic_DNA"/>
</dbReference>
<evidence type="ECO:0000313" key="2">
    <source>
        <dbReference type="Proteomes" id="UP000183200"/>
    </source>
</evidence>
<protein>
    <submittedName>
        <fullName evidence="1">cAMP-binding domain of CRP or a regulatory subunit of cAMP-dependent protein kinases</fullName>
    </submittedName>
</protein>
<dbReference type="InterPro" id="IPR014710">
    <property type="entry name" value="RmlC-like_jellyroll"/>
</dbReference>
<organism evidence="1 2">
    <name type="scientific">Pedobacter steynii</name>
    <dbReference type="NCBI Taxonomy" id="430522"/>
    <lineage>
        <taxon>Bacteria</taxon>
        <taxon>Pseudomonadati</taxon>
        <taxon>Bacteroidota</taxon>
        <taxon>Sphingobacteriia</taxon>
        <taxon>Sphingobacteriales</taxon>
        <taxon>Sphingobacteriaceae</taxon>
        <taxon>Pedobacter</taxon>
    </lineage>
</organism>
<keyword evidence="2" id="KW-1185">Reference proteome</keyword>
<dbReference type="InterPro" id="IPR018490">
    <property type="entry name" value="cNMP-bd_dom_sf"/>
</dbReference>
<dbReference type="AlphaFoldDB" id="A0A1G9L6T8"/>